<evidence type="ECO:0000313" key="3">
    <source>
        <dbReference type="Proteomes" id="UP001420932"/>
    </source>
</evidence>
<gene>
    <name evidence="2" type="ORF">Syun_005129</name>
</gene>
<reference evidence="2 3" key="1">
    <citation type="submission" date="2024-01" db="EMBL/GenBank/DDBJ databases">
        <title>Genome assemblies of Stephania.</title>
        <authorList>
            <person name="Yang L."/>
        </authorList>
    </citation>
    <scope>NUCLEOTIDE SEQUENCE [LARGE SCALE GENOMIC DNA]</scope>
    <source>
        <strain evidence="2">YNDBR</strain>
        <tissue evidence="2">Leaf</tissue>
    </source>
</reference>
<name>A0AAP0Q1F8_9MAGN</name>
<proteinExistence type="predicted"/>
<feature type="compositionally biased region" description="Basic residues" evidence="1">
    <location>
        <begin position="28"/>
        <end position="37"/>
    </location>
</feature>
<organism evidence="2 3">
    <name type="scientific">Stephania yunnanensis</name>
    <dbReference type="NCBI Taxonomy" id="152371"/>
    <lineage>
        <taxon>Eukaryota</taxon>
        <taxon>Viridiplantae</taxon>
        <taxon>Streptophyta</taxon>
        <taxon>Embryophyta</taxon>
        <taxon>Tracheophyta</taxon>
        <taxon>Spermatophyta</taxon>
        <taxon>Magnoliopsida</taxon>
        <taxon>Ranunculales</taxon>
        <taxon>Menispermaceae</taxon>
        <taxon>Menispermoideae</taxon>
        <taxon>Cissampelideae</taxon>
        <taxon>Stephania</taxon>
    </lineage>
</organism>
<dbReference type="Proteomes" id="UP001420932">
    <property type="component" value="Unassembled WGS sequence"/>
</dbReference>
<comment type="caution">
    <text evidence="2">The sequence shown here is derived from an EMBL/GenBank/DDBJ whole genome shotgun (WGS) entry which is preliminary data.</text>
</comment>
<feature type="compositionally biased region" description="Basic and acidic residues" evidence="1">
    <location>
        <begin position="1"/>
        <end position="23"/>
    </location>
</feature>
<dbReference type="AlphaFoldDB" id="A0AAP0Q1F8"/>
<evidence type="ECO:0000313" key="2">
    <source>
        <dbReference type="EMBL" id="KAK9164227.1"/>
    </source>
</evidence>
<protein>
    <submittedName>
        <fullName evidence="2">Uncharacterized protein</fullName>
    </submittedName>
</protein>
<evidence type="ECO:0000256" key="1">
    <source>
        <dbReference type="SAM" id="MobiDB-lite"/>
    </source>
</evidence>
<accession>A0AAP0Q1F8</accession>
<keyword evidence="3" id="KW-1185">Reference proteome</keyword>
<dbReference type="EMBL" id="JBBNAF010000002">
    <property type="protein sequence ID" value="KAK9164227.1"/>
    <property type="molecule type" value="Genomic_DNA"/>
</dbReference>
<sequence>MNLKHQEQEVKHQEIKKSREHFNEITLQKKKKKKKQKLNREGGFEFLSFGTETHNTRTALLENRGKEKQRFCTWKD</sequence>
<feature type="region of interest" description="Disordered" evidence="1">
    <location>
        <begin position="1"/>
        <end position="39"/>
    </location>
</feature>